<dbReference type="InterPro" id="IPR016073">
    <property type="entry name" value="Skp1_comp_POZ"/>
</dbReference>
<dbReference type="Proteomes" id="UP001415857">
    <property type="component" value="Unassembled WGS sequence"/>
</dbReference>
<accession>A0AAP0X4K5</accession>
<evidence type="ECO:0000313" key="6">
    <source>
        <dbReference type="Proteomes" id="UP001415857"/>
    </source>
</evidence>
<dbReference type="InterPro" id="IPR011333">
    <property type="entry name" value="SKP1/BTB/POZ_sf"/>
</dbReference>
<sequence length="119" mass="13496">MIEENPGCAQSVIRLPTVTGNILSKVIDYCKAHVKASKSDKCGRVKLDPNTWDADFVKVDHATLYDLIQAAEYLNIKSLLDLTSCAMLEKISPLNWGNDEEPDWDWILEEEESDQLEKQ</sequence>
<comment type="similarity">
    <text evidence="2">Belongs to the SKP1 family.</text>
</comment>
<feature type="domain" description="SKP1 component POZ" evidence="4">
    <location>
        <begin position="2"/>
        <end position="34"/>
    </location>
</feature>
<dbReference type="InterPro" id="IPR016897">
    <property type="entry name" value="SKP1"/>
</dbReference>
<dbReference type="InterPro" id="IPR036296">
    <property type="entry name" value="SKP1-like_dim_sf"/>
</dbReference>
<evidence type="ECO:0000256" key="2">
    <source>
        <dbReference type="ARBA" id="ARBA00009993"/>
    </source>
</evidence>
<dbReference type="SUPFAM" id="SSF81382">
    <property type="entry name" value="Skp1 dimerisation domain-like"/>
    <property type="match status" value="1"/>
</dbReference>
<dbReference type="EMBL" id="JBBPBK010000003">
    <property type="protein sequence ID" value="KAK9289267.1"/>
    <property type="molecule type" value="Genomic_DNA"/>
</dbReference>
<dbReference type="SMART" id="SM00512">
    <property type="entry name" value="Skp1"/>
    <property type="match status" value="1"/>
</dbReference>
<dbReference type="GO" id="GO:0009867">
    <property type="term" value="P:jasmonic acid mediated signaling pathway"/>
    <property type="evidence" value="ECO:0007669"/>
    <property type="project" value="UniProtKB-ARBA"/>
</dbReference>
<organism evidence="5 6">
    <name type="scientific">Liquidambar formosana</name>
    <name type="common">Formosan gum</name>
    <dbReference type="NCBI Taxonomy" id="63359"/>
    <lineage>
        <taxon>Eukaryota</taxon>
        <taxon>Viridiplantae</taxon>
        <taxon>Streptophyta</taxon>
        <taxon>Embryophyta</taxon>
        <taxon>Tracheophyta</taxon>
        <taxon>Spermatophyta</taxon>
        <taxon>Magnoliopsida</taxon>
        <taxon>eudicotyledons</taxon>
        <taxon>Gunneridae</taxon>
        <taxon>Pentapetalae</taxon>
        <taxon>Saxifragales</taxon>
        <taxon>Altingiaceae</taxon>
        <taxon>Liquidambar</taxon>
    </lineage>
</organism>
<keyword evidence="3" id="KW-0833">Ubl conjugation pathway</keyword>
<dbReference type="Pfam" id="PF03931">
    <property type="entry name" value="Skp1_POZ"/>
    <property type="match status" value="1"/>
</dbReference>
<evidence type="ECO:0000313" key="5">
    <source>
        <dbReference type="EMBL" id="KAK9289267.1"/>
    </source>
</evidence>
<evidence type="ECO:0000259" key="4">
    <source>
        <dbReference type="Pfam" id="PF03931"/>
    </source>
</evidence>
<dbReference type="Gene3D" id="3.30.710.10">
    <property type="entry name" value="Potassium Channel Kv1.1, Chain A"/>
    <property type="match status" value="1"/>
</dbReference>
<reference evidence="5 6" key="1">
    <citation type="journal article" date="2024" name="Plant J.">
        <title>Genome sequences and population genomics reveal climatic adaptation and genomic divergence between two closely related sweetgum species.</title>
        <authorList>
            <person name="Xu W.Q."/>
            <person name="Ren C.Q."/>
            <person name="Zhang X.Y."/>
            <person name="Comes H.P."/>
            <person name="Liu X.H."/>
            <person name="Li Y.G."/>
            <person name="Kettle C.J."/>
            <person name="Jalonen R."/>
            <person name="Gaisberger H."/>
            <person name="Ma Y.Z."/>
            <person name="Qiu Y.X."/>
        </authorList>
    </citation>
    <scope>NUCLEOTIDE SEQUENCE [LARGE SCALE GENOMIC DNA]</scope>
    <source>
        <strain evidence="5">Hangzhou</strain>
    </source>
</reference>
<protein>
    <recommendedName>
        <fullName evidence="4">SKP1 component POZ domain-containing protein</fullName>
    </recommendedName>
</protein>
<comment type="pathway">
    <text evidence="1">Protein modification; protein ubiquitination.</text>
</comment>
<evidence type="ECO:0000256" key="3">
    <source>
        <dbReference type="ARBA" id="ARBA00022786"/>
    </source>
</evidence>
<comment type="caution">
    <text evidence="5">The sequence shown here is derived from an EMBL/GenBank/DDBJ whole genome shotgun (WGS) entry which is preliminary data.</text>
</comment>
<dbReference type="GO" id="GO:0006511">
    <property type="term" value="P:ubiquitin-dependent protein catabolic process"/>
    <property type="evidence" value="ECO:0007669"/>
    <property type="project" value="InterPro"/>
</dbReference>
<keyword evidence="6" id="KW-1185">Reference proteome</keyword>
<gene>
    <name evidence="5" type="ORF">L1049_017743</name>
</gene>
<dbReference type="PANTHER" id="PTHR11165">
    <property type="entry name" value="SKP1"/>
    <property type="match status" value="1"/>
</dbReference>
<dbReference type="InterPro" id="IPR001232">
    <property type="entry name" value="SKP1-like"/>
</dbReference>
<name>A0AAP0X4K5_LIQFO</name>
<dbReference type="SUPFAM" id="SSF54695">
    <property type="entry name" value="POZ domain"/>
    <property type="match status" value="1"/>
</dbReference>
<evidence type="ECO:0000256" key="1">
    <source>
        <dbReference type="ARBA" id="ARBA00004906"/>
    </source>
</evidence>
<dbReference type="AlphaFoldDB" id="A0AAP0X4K5"/>
<proteinExistence type="inferred from homology"/>